<dbReference type="AlphaFoldDB" id="A0A5M3XDW3"/>
<evidence type="ECO:0000313" key="2">
    <source>
        <dbReference type="EMBL" id="GES16258.1"/>
    </source>
</evidence>
<feature type="compositionally biased region" description="Basic residues" evidence="1">
    <location>
        <begin position="49"/>
        <end position="59"/>
    </location>
</feature>
<sequence length="72" mass="7705">MGVGRYPFGDQGPGGVAEGVVGGGVRDATSGVLRPGRDGERMATPGSVRLRRTGRKRPSRYQLELDWHEPGK</sequence>
<keyword evidence="3" id="KW-1185">Reference proteome</keyword>
<comment type="caution">
    <text evidence="2">The sequence shown here is derived from an EMBL/GenBank/DDBJ whole genome shotgun (WGS) entry which is preliminary data.</text>
</comment>
<protein>
    <submittedName>
        <fullName evidence="2">Uncharacterized protein</fullName>
    </submittedName>
</protein>
<accession>A0A5M3XDW3</accession>
<feature type="region of interest" description="Disordered" evidence="1">
    <location>
        <begin position="1"/>
        <end position="72"/>
    </location>
</feature>
<proteinExistence type="predicted"/>
<dbReference type="Proteomes" id="UP000331127">
    <property type="component" value="Unassembled WGS sequence"/>
</dbReference>
<name>A0A5M3XDW3_9ACTN</name>
<feature type="compositionally biased region" description="Gly residues" evidence="1">
    <location>
        <begin position="11"/>
        <end position="25"/>
    </location>
</feature>
<feature type="compositionally biased region" description="Basic and acidic residues" evidence="1">
    <location>
        <begin position="63"/>
        <end position="72"/>
    </location>
</feature>
<organism evidence="2 3">
    <name type="scientific">Acrocarpospora macrocephala</name>
    <dbReference type="NCBI Taxonomy" id="150177"/>
    <lineage>
        <taxon>Bacteria</taxon>
        <taxon>Bacillati</taxon>
        <taxon>Actinomycetota</taxon>
        <taxon>Actinomycetes</taxon>
        <taxon>Streptosporangiales</taxon>
        <taxon>Streptosporangiaceae</taxon>
        <taxon>Acrocarpospora</taxon>
    </lineage>
</organism>
<dbReference type="EMBL" id="BLAE01000096">
    <property type="protein sequence ID" value="GES16258.1"/>
    <property type="molecule type" value="Genomic_DNA"/>
</dbReference>
<reference evidence="2 3" key="1">
    <citation type="submission" date="2019-10" db="EMBL/GenBank/DDBJ databases">
        <title>Whole genome shotgun sequence of Acrocarpospora macrocephala NBRC 16266.</title>
        <authorList>
            <person name="Ichikawa N."/>
            <person name="Kimura A."/>
            <person name="Kitahashi Y."/>
            <person name="Komaki H."/>
            <person name="Oguchi A."/>
        </authorList>
    </citation>
    <scope>NUCLEOTIDE SEQUENCE [LARGE SCALE GENOMIC DNA]</scope>
    <source>
        <strain evidence="2 3">NBRC 16266</strain>
    </source>
</reference>
<evidence type="ECO:0000313" key="3">
    <source>
        <dbReference type="Proteomes" id="UP000331127"/>
    </source>
</evidence>
<evidence type="ECO:0000256" key="1">
    <source>
        <dbReference type="SAM" id="MobiDB-lite"/>
    </source>
</evidence>
<gene>
    <name evidence="2" type="ORF">Amac_098560</name>
</gene>